<accession>A0A511QKG7</accession>
<comment type="caution">
    <text evidence="7">The sequence shown here is derived from an EMBL/GenBank/DDBJ whole genome shotgun (WGS) entry which is preliminary data.</text>
</comment>
<evidence type="ECO:0000256" key="1">
    <source>
        <dbReference type="ARBA" id="ARBA00022801"/>
    </source>
</evidence>
<keyword evidence="1 4" id="KW-0378">Hydrolase</keyword>
<dbReference type="SUPFAM" id="SSF52151">
    <property type="entry name" value="FabD/lysophospholipase-like"/>
    <property type="match status" value="1"/>
</dbReference>
<dbReference type="InterPro" id="IPR050301">
    <property type="entry name" value="NTE"/>
</dbReference>
<feature type="active site" description="Proton acceptor" evidence="4">
    <location>
        <position position="260"/>
    </location>
</feature>
<evidence type="ECO:0000256" key="4">
    <source>
        <dbReference type="PROSITE-ProRule" id="PRU01161"/>
    </source>
</evidence>
<dbReference type="PANTHER" id="PTHR14226">
    <property type="entry name" value="NEUROPATHY TARGET ESTERASE/SWISS CHEESE D.MELANOGASTER"/>
    <property type="match status" value="1"/>
</dbReference>
<evidence type="ECO:0000313" key="7">
    <source>
        <dbReference type="EMBL" id="GEM77789.1"/>
    </source>
</evidence>
<dbReference type="PROSITE" id="PS51635">
    <property type="entry name" value="PNPLA"/>
    <property type="match status" value="1"/>
</dbReference>
<evidence type="ECO:0000259" key="6">
    <source>
        <dbReference type="PROSITE" id="PS51635"/>
    </source>
</evidence>
<dbReference type="InterPro" id="IPR016035">
    <property type="entry name" value="Acyl_Trfase/lysoPLipase"/>
</dbReference>
<evidence type="ECO:0000256" key="5">
    <source>
        <dbReference type="SAM" id="SignalP"/>
    </source>
</evidence>
<evidence type="ECO:0000313" key="8">
    <source>
        <dbReference type="Proteomes" id="UP000321113"/>
    </source>
</evidence>
<protein>
    <submittedName>
        <fullName evidence="7">Lipoprotein</fullName>
    </submittedName>
</protein>
<feature type="domain" description="PNPLA" evidence="6">
    <location>
        <begin position="81"/>
        <end position="276"/>
    </location>
</feature>
<dbReference type="PANTHER" id="PTHR14226:SF74">
    <property type="entry name" value="BLR4684 PROTEIN"/>
    <property type="match status" value="1"/>
</dbReference>
<feature type="chain" id="PRO_5022110400" evidence="5">
    <location>
        <begin position="20"/>
        <end position="391"/>
    </location>
</feature>
<feature type="active site" description="Nucleophile" evidence="4">
    <location>
        <position position="116"/>
    </location>
</feature>
<dbReference type="GO" id="GO:0016042">
    <property type="term" value="P:lipid catabolic process"/>
    <property type="evidence" value="ECO:0007669"/>
    <property type="project" value="UniProtKB-UniRule"/>
</dbReference>
<dbReference type="RefSeq" id="WP_119009017.1">
    <property type="nucleotide sequence ID" value="NZ_BJXK01000001.1"/>
</dbReference>
<dbReference type="Proteomes" id="UP000321113">
    <property type="component" value="Unassembled WGS sequence"/>
</dbReference>
<comment type="caution">
    <text evidence="4">Lacks conserved residue(s) required for the propagation of feature annotation.</text>
</comment>
<sequence length="391" mass="43419">MARKINIVSIVLLSISVAACSTTHTLDKRVTEENYKDVTLDTSLQFEEPLRFWASEKPEFLYNENTQRTPIKVEGDTLNILALSGGSSNGAYGAGVLMGLSDTGQLKDYSVVTGISAGALIAPFVFAGGDEIARLEEVILGINDKDVLGKKNFLNTVFKDAFTNGNNFIEFIAKAYPEEMIDKIAEQHRNGRRLFIGSTHFDSGELMVWNLGAIANSDLPNRVDLVHKVLASSASIPGVFPPQFFNVRDQETVLEEMHVDGGLAAQVFYNPSNFDYKLVSESLNLTNPPQLDVIRNGFLKSPYKQVNDKGVALLTKSVSGLTVMQTRGDMYRMKYLSSDKGLEMQFTYLDQDFSEAKQSKDLFDLEYMKAIYQYGYDKAVTGGLWDTELPL</sequence>
<feature type="signal peptide" evidence="5">
    <location>
        <begin position="1"/>
        <end position="19"/>
    </location>
</feature>
<proteinExistence type="predicted"/>
<keyword evidence="2 4" id="KW-0442">Lipid degradation</keyword>
<feature type="short sequence motif" description="GXSXG" evidence="4">
    <location>
        <begin position="114"/>
        <end position="118"/>
    </location>
</feature>
<gene>
    <name evidence="7" type="ORF">VSU01S_00340</name>
</gene>
<dbReference type="Gene3D" id="3.40.1090.10">
    <property type="entry name" value="Cytosolic phospholipase A2 catalytic domain"/>
    <property type="match status" value="2"/>
</dbReference>
<dbReference type="EMBL" id="BJXK01000001">
    <property type="protein sequence ID" value="GEM77789.1"/>
    <property type="molecule type" value="Genomic_DNA"/>
</dbReference>
<dbReference type="Pfam" id="PF01734">
    <property type="entry name" value="Patatin"/>
    <property type="match status" value="1"/>
</dbReference>
<keyword evidence="5" id="KW-0732">Signal</keyword>
<dbReference type="GO" id="GO:0016787">
    <property type="term" value="F:hydrolase activity"/>
    <property type="evidence" value="ECO:0007669"/>
    <property type="project" value="UniProtKB-UniRule"/>
</dbReference>
<dbReference type="AlphaFoldDB" id="A0A511QKG7"/>
<dbReference type="OrthoDB" id="9798773at2"/>
<keyword evidence="3 4" id="KW-0443">Lipid metabolism</keyword>
<keyword evidence="8" id="KW-1185">Reference proteome</keyword>
<evidence type="ECO:0000256" key="3">
    <source>
        <dbReference type="ARBA" id="ARBA00023098"/>
    </source>
</evidence>
<reference evidence="7 8" key="1">
    <citation type="submission" date="2019-07" db="EMBL/GenBank/DDBJ databases">
        <title>Whole genome shotgun sequence of Vibrio superstes NBRC 103154.</title>
        <authorList>
            <person name="Hosoyama A."/>
            <person name="Uohara A."/>
            <person name="Ohji S."/>
            <person name="Ichikawa N."/>
        </authorList>
    </citation>
    <scope>NUCLEOTIDE SEQUENCE [LARGE SCALE GENOMIC DNA]</scope>
    <source>
        <strain evidence="7 8">NBRC 103154</strain>
    </source>
</reference>
<evidence type="ECO:0000256" key="2">
    <source>
        <dbReference type="ARBA" id="ARBA00022963"/>
    </source>
</evidence>
<feature type="short sequence motif" description="DGA/G" evidence="4">
    <location>
        <begin position="260"/>
        <end position="262"/>
    </location>
</feature>
<dbReference type="InterPro" id="IPR002641">
    <property type="entry name" value="PNPLA_dom"/>
</dbReference>
<organism evidence="7 8">
    <name type="scientific">Vibrio superstes NBRC 103154</name>
    <dbReference type="NCBI Taxonomy" id="1219062"/>
    <lineage>
        <taxon>Bacteria</taxon>
        <taxon>Pseudomonadati</taxon>
        <taxon>Pseudomonadota</taxon>
        <taxon>Gammaproteobacteria</taxon>
        <taxon>Vibrionales</taxon>
        <taxon>Vibrionaceae</taxon>
        <taxon>Vibrio</taxon>
    </lineage>
</organism>
<name>A0A511QKG7_9VIBR</name>
<dbReference type="PROSITE" id="PS51257">
    <property type="entry name" value="PROKAR_LIPOPROTEIN"/>
    <property type="match status" value="1"/>
</dbReference>
<keyword evidence="7" id="KW-0449">Lipoprotein</keyword>